<dbReference type="AlphaFoldDB" id="C0GKK2"/>
<comment type="catalytic activity">
    <reaction evidence="6 9 10">
        <text>4-methyl-5-(2-phosphooxyethyl)-thiazole + 4-amino-2-methyl-5-(diphosphooxymethyl)pyrimidine + H(+) = thiamine phosphate + diphosphate</text>
        <dbReference type="Rhea" id="RHEA:22328"/>
        <dbReference type="ChEBI" id="CHEBI:15378"/>
        <dbReference type="ChEBI" id="CHEBI:33019"/>
        <dbReference type="ChEBI" id="CHEBI:37575"/>
        <dbReference type="ChEBI" id="CHEBI:57841"/>
        <dbReference type="ChEBI" id="CHEBI:58296"/>
        <dbReference type="EC" id="2.5.1.3"/>
    </reaction>
</comment>
<feature type="binding site" evidence="9">
    <location>
        <position position="95"/>
    </location>
    <ligand>
        <name>Mg(2+)</name>
        <dbReference type="ChEBI" id="CHEBI:18420"/>
    </ligand>
</feature>
<dbReference type="InterPro" id="IPR034291">
    <property type="entry name" value="TMP_synthase"/>
</dbReference>
<evidence type="ECO:0000256" key="7">
    <source>
        <dbReference type="ARBA" id="ARBA00047851"/>
    </source>
</evidence>
<dbReference type="SUPFAM" id="SSF51391">
    <property type="entry name" value="Thiamin phosphate synthase"/>
    <property type="match status" value="1"/>
</dbReference>
<dbReference type="GO" id="GO:0004789">
    <property type="term" value="F:thiamine-phosphate diphosphorylase activity"/>
    <property type="evidence" value="ECO:0007669"/>
    <property type="project" value="UniProtKB-UniRule"/>
</dbReference>
<evidence type="ECO:0000256" key="4">
    <source>
        <dbReference type="ARBA" id="ARBA00022842"/>
    </source>
</evidence>
<evidence type="ECO:0000256" key="5">
    <source>
        <dbReference type="ARBA" id="ARBA00022977"/>
    </source>
</evidence>
<evidence type="ECO:0000313" key="14">
    <source>
        <dbReference type="Proteomes" id="UP000006443"/>
    </source>
</evidence>
<gene>
    <name evidence="9" type="primary">thiE</name>
    <name evidence="13" type="ORF">DealDRAFT_3011</name>
</gene>
<evidence type="ECO:0000259" key="12">
    <source>
        <dbReference type="Pfam" id="PF02581"/>
    </source>
</evidence>
<feature type="domain" description="Thiamine phosphate synthase/TenI" evidence="12">
    <location>
        <begin position="13"/>
        <end position="194"/>
    </location>
</feature>
<dbReference type="STRING" id="555088.DealDRAFT_3011"/>
<protein>
    <recommendedName>
        <fullName evidence="9">Thiamine-phosphate synthase</fullName>
        <shortName evidence="9">TP synthase</shortName>
        <shortName evidence="9">TPS</shortName>
        <ecNumber evidence="9">2.5.1.3</ecNumber>
    </recommendedName>
    <alternativeName>
        <fullName evidence="9">Thiamine-phosphate pyrophosphorylase</fullName>
        <shortName evidence="9">TMP pyrophosphorylase</shortName>
        <shortName evidence="9">TMP-PPase</shortName>
    </alternativeName>
</protein>
<reference evidence="13 14" key="1">
    <citation type="submission" date="2009-02" db="EMBL/GenBank/DDBJ databases">
        <title>Sequencing of the draft genome and assembly of Dethiobacter alkaliphilus AHT 1.</title>
        <authorList>
            <consortium name="US DOE Joint Genome Institute (JGI-PGF)"/>
            <person name="Lucas S."/>
            <person name="Copeland A."/>
            <person name="Lapidus A."/>
            <person name="Glavina del Rio T."/>
            <person name="Dalin E."/>
            <person name="Tice H."/>
            <person name="Bruce D."/>
            <person name="Goodwin L."/>
            <person name="Pitluck S."/>
            <person name="Larimer F."/>
            <person name="Land M.L."/>
            <person name="Hauser L."/>
            <person name="Muyzer G."/>
        </authorList>
    </citation>
    <scope>NUCLEOTIDE SEQUENCE [LARGE SCALE GENOMIC DNA]</scope>
    <source>
        <strain evidence="13 14">AHT 1</strain>
    </source>
</reference>
<dbReference type="eggNOG" id="COG0352">
    <property type="taxonomic scope" value="Bacteria"/>
</dbReference>
<dbReference type="PANTHER" id="PTHR20857">
    <property type="entry name" value="THIAMINE-PHOSPHATE PYROPHOSPHORYLASE"/>
    <property type="match status" value="1"/>
</dbReference>
<feature type="binding site" evidence="9">
    <location>
        <position position="114"/>
    </location>
    <ligand>
        <name>4-amino-2-methyl-5-(diphosphooxymethyl)pyrimidine</name>
        <dbReference type="ChEBI" id="CHEBI:57841"/>
    </ligand>
</feature>
<dbReference type="GO" id="GO:0009229">
    <property type="term" value="P:thiamine diphosphate biosynthetic process"/>
    <property type="evidence" value="ECO:0007669"/>
    <property type="project" value="UniProtKB-UniRule"/>
</dbReference>
<dbReference type="InterPro" id="IPR036206">
    <property type="entry name" value="ThiamineP_synth_sf"/>
</dbReference>
<feature type="binding site" evidence="9">
    <location>
        <position position="171"/>
    </location>
    <ligand>
        <name>2-[(2R,5Z)-2-carboxy-4-methylthiazol-5(2H)-ylidene]ethyl phosphate</name>
        <dbReference type="ChEBI" id="CHEBI:62899"/>
    </ligand>
</feature>
<organism evidence="13 14">
    <name type="scientific">Dethiobacter alkaliphilus AHT 1</name>
    <dbReference type="NCBI Taxonomy" id="555088"/>
    <lineage>
        <taxon>Bacteria</taxon>
        <taxon>Bacillati</taxon>
        <taxon>Bacillota</taxon>
        <taxon>Dethiobacteria</taxon>
        <taxon>Dethiobacterales</taxon>
        <taxon>Dethiobacteraceae</taxon>
        <taxon>Dethiobacter</taxon>
    </lineage>
</organism>
<dbReference type="Proteomes" id="UP000006443">
    <property type="component" value="Unassembled WGS sequence"/>
</dbReference>
<dbReference type="UniPathway" id="UPA00060">
    <property type="reaction ID" value="UER00141"/>
</dbReference>
<dbReference type="GO" id="GO:0000287">
    <property type="term" value="F:magnesium ion binding"/>
    <property type="evidence" value="ECO:0007669"/>
    <property type="project" value="UniProtKB-UniRule"/>
</dbReference>
<comment type="function">
    <text evidence="9">Condenses 4-methyl-5-(beta-hydroxyethyl)thiazole monophosphate (THZ-P) and 2-methyl-4-amino-5-hydroxymethyl pyrimidine pyrophosphate (HMP-PP) to form thiamine monophosphate (TMP).</text>
</comment>
<dbReference type="GO" id="GO:0005737">
    <property type="term" value="C:cytoplasm"/>
    <property type="evidence" value="ECO:0007669"/>
    <property type="project" value="TreeGrafter"/>
</dbReference>
<sequence length="216" mass="23302">MRKNVAEIFQTDIYGVTCESLSACKDNLEVVRRMIDAGVKIIQYREKDKTKREKYEECRVIREMCKPAGVLFIVNDDVDIAILSKAGGVHVGPDDLPANAVRKLVGEEMIIGVSADTPADVEDAMVRGADYVGVGPVFKTGTKADAGEPVGLDLIEHIAKNYKIPLVAIGGINGENIVDVRRRGVPCSAMVSALVSCADVEAEVKKIRQLIAESGC</sequence>
<dbReference type="RefSeq" id="WP_008518983.1">
    <property type="nucleotide sequence ID" value="NZ_ACJM01000024.1"/>
</dbReference>
<keyword evidence="4 9" id="KW-0460">Magnesium</keyword>
<dbReference type="NCBIfam" id="TIGR00693">
    <property type="entry name" value="thiE"/>
    <property type="match status" value="1"/>
</dbReference>
<dbReference type="InterPro" id="IPR022998">
    <property type="entry name" value="ThiamineP_synth_TenI"/>
</dbReference>
<comment type="similarity">
    <text evidence="9 10">Belongs to the thiamine-phosphate synthase family.</text>
</comment>
<dbReference type="CDD" id="cd00564">
    <property type="entry name" value="TMP_TenI"/>
    <property type="match status" value="1"/>
</dbReference>
<feature type="binding site" evidence="9">
    <location>
        <begin position="43"/>
        <end position="47"/>
    </location>
    <ligand>
        <name>4-amino-2-methyl-5-(diphosphooxymethyl)pyrimidine</name>
        <dbReference type="ChEBI" id="CHEBI:57841"/>
    </ligand>
</feature>
<keyword evidence="14" id="KW-1185">Reference proteome</keyword>
<feature type="binding site" evidence="9">
    <location>
        <position position="75"/>
    </location>
    <ligand>
        <name>4-amino-2-methyl-5-(diphosphooxymethyl)pyrimidine</name>
        <dbReference type="ChEBI" id="CHEBI:57841"/>
    </ligand>
</feature>
<feature type="binding site" evidence="9">
    <location>
        <position position="76"/>
    </location>
    <ligand>
        <name>Mg(2+)</name>
        <dbReference type="ChEBI" id="CHEBI:18420"/>
    </ligand>
</feature>
<dbReference type="Gene3D" id="3.20.20.70">
    <property type="entry name" value="Aldolase class I"/>
    <property type="match status" value="1"/>
</dbReference>
<dbReference type="FunFam" id="3.20.20.70:FF:000096">
    <property type="entry name" value="Thiamine-phosphate synthase"/>
    <property type="match status" value="1"/>
</dbReference>
<evidence type="ECO:0000256" key="1">
    <source>
        <dbReference type="ARBA" id="ARBA00005165"/>
    </source>
</evidence>
<dbReference type="EC" id="2.5.1.3" evidence="9"/>
<comment type="catalytic activity">
    <reaction evidence="8 9 10">
        <text>2-[(2R,5Z)-2-carboxy-4-methylthiazol-5(2H)-ylidene]ethyl phosphate + 4-amino-2-methyl-5-(diphosphooxymethyl)pyrimidine + 2 H(+) = thiamine phosphate + CO2 + diphosphate</text>
        <dbReference type="Rhea" id="RHEA:47844"/>
        <dbReference type="ChEBI" id="CHEBI:15378"/>
        <dbReference type="ChEBI" id="CHEBI:16526"/>
        <dbReference type="ChEBI" id="CHEBI:33019"/>
        <dbReference type="ChEBI" id="CHEBI:37575"/>
        <dbReference type="ChEBI" id="CHEBI:57841"/>
        <dbReference type="ChEBI" id="CHEBI:62899"/>
        <dbReference type="EC" id="2.5.1.3"/>
    </reaction>
</comment>
<comment type="pathway">
    <text evidence="1 9 11">Cofactor biosynthesis; thiamine diphosphate biosynthesis; thiamine phosphate from 4-amino-2-methyl-5-diphosphomethylpyrimidine and 4-methyl-5-(2-phosphoethyl)-thiazole: step 1/1.</text>
</comment>
<accession>C0GKK2</accession>
<keyword evidence="5 9" id="KW-0784">Thiamine biosynthesis</keyword>
<dbReference type="Pfam" id="PF02581">
    <property type="entry name" value="TMP-TENI"/>
    <property type="match status" value="1"/>
</dbReference>
<dbReference type="PANTHER" id="PTHR20857:SF15">
    <property type="entry name" value="THIAMINE-PHOSPHATE SYNTHASE"/>
    <property type="match status" value="1"/>
</dbReference>
<evidence type="ECO:0000256" key="11">
    <source>
        <dbReference type="RuleBase" id="RU004253"/>
    </source>
</evidence>
<dbReference type="OrthoDB" id="9812206at2"/>
<feature type="binding site" evidence="9">
    <location>
        <position position="143"/>
    </location>
    <ligand>
        <name>4-amino-2-methyl-5-(diphosphooxymethyl)pyrimidine</name>
        <dbReference type="ChEBI" id="CHEBI:57841"/>
    </ligand>
</feature>
<evidence type="ECO:0000256" key="3">
    <source>
        <dbReference type="ARBA" id="ARBA00022723"/>
    </source>
</evidence>
<feature type="binding site" evidence="9">
    <location>
        <begin position="191"/>
        <end position="192"/>
    </location>
    <ligand>
        <name>2-[(2R,5Z)-2-carboxy-4-methylthiazol-5(2H)-ylidene]ethyl phosphate</name>
        <dbReference type="ChEBI" id="CHEBI:62899"/>
    </ligand>
</feature>
<feature type="binding site" evidence="9">
    <location>
        <begin position="140"/>
        <end position="142"/>
    </location>
    <ligand>
        <name>2-[(2R,5Z)-2-carboxy-4-methylthiazol-5(2H)-ylidene]ethyl phosphate</name>
        <dbReference type="ChEBI" id="CHEBI:62899"/>
    </ligand>
</feature>
<comment type="caution">
    <text evidence="13">The sequence shown here is derived from an EMBL/GenBank/DDBJ whole genome shotgun (WGS) entry which is preliminary data.</text>
</comment>
<dbReference type="GO" id="GO:0009228">
    <property type="term" value="P:thiamine biosynthetic process"/>
    <property type="evidence" value="ECO:0007669"/>
    <property type="project" value="UniProtKB-KW"/>
</dbReference>
<evidence type="ECO:0000313" key="13">
    <source>
        <dbReference type="EMBL" id="EEG76169.1"/>
    </source>
</evidence>
<comment type="catalytic activity">
    <reaction evidence="7 9 10">
        <text>2-(2-carboxy-4-methylthiazol-5-yl)ethyl phosphate + 4-amino-2-methyl-5-(diphosphooxymethyl)pyrimidine + 2 H(+) = thiamine phosphate + CO2 + diphosphate</text>
        <dbReference type="Rhea" id="RHEA:47848"/>
        <dbReference type="ChEBI" id="CHEBI:15378"/>
        <dbReference type="ChEBI" id="CHEBI:16526"/>
        <dbReference type="ChEBI" id="CHEBI:33019"/>
        <dbReference type="ChEBI" id="CHEBI:37575"/>
        <dbReference type="ChEBI" id="CHEBI:57841"/>
        <dbReference type="ChEBI" id="CHEBI:62890"/>
        <dbReference type="EC" id="2.5.1.3"/>
    </reaction>
</comment>
<evidence type="ECO:0000256" key="8">
    <source>
        <dbReference type="ARBA" id="ARBA00047883"/>
    </source>
</evidence>
<dbReference type="EMBL" id="ACJM01000024">
    <property type="protein sequence ID" value="EEG76169.1"/>
    <property type="molecule type" value="Genomic_DNA"/>
</dbReference>
<proteinExistence type="inferred from homology"/>
<keyword evidence="2 9" id="KW-0808">Transferase</keyword>
<evidence type="ECO:0000256" key="6">
    <source>
        <dbReference type="ARBA" id="ARBA00047334"/>
    </source>
</evidence>
<evidence type="ECO:0000256" key="9">
    <source>
        <dbReference type="HAMAP-Rule" id="MF_00097"/>
    </source>
</evidence>
<dbReference type="HAMAP" id="MF_00097">
    <property type="entry name" value="TMP_synthase"/>
    <property type="match status" value="1"/>
</dbReference>
<keyword evidence="3 9" id="KW-0479">Metal-binding</keyword>
<dbReference type="InterPro" id="IPR013785">
    <property type="entry name" value="Aldolase_TIM"/>
</dbReference>
<evidence type="ECO:0000256" key="2">
    <source>
        <dbReference type="ARBA" id="ARBA00022679"/>
    </source>
</evidence>
<evidence type="ECO:0000256" key="10">
    <source>
        <dbReference type="RuleBase" id="RU003826"/>
    </source>
</evidence>
<name>C0GKK2_DETAL</name>
<comment type="cofactor">
    <cofactor evidence="9">
        <name>Mg(2+)</name>
        <dbReference type="ChEBI" id="CHEBI:18420"/>
    </cofactor>
    <text evidence="9">Binds 1 Mg(2+) ion per subunit.</text>
</comment>